<comment type="caution">
    <text evidence="2">The sequence shown here is derived from an EMBL/GenBank/DDBJ whole genome shotgun (WGS) entry which is preliminary data.</text>
</comment>
<proteinExistence type="predicted"/>
<evidence type="ECO:0000256" key="1">
    <source>
        <dbReference type="SAM" id="Phobius"/>
    </source>
</evidence>
<dbReference type="InterPro" id="IPR037272">
    <property type="entry name" value="SNS_sf"/>
</dbReference>
<protein>
    <submittedName>
        <fullName evidence="2">DUF997 family protein</fullName>
    </submittedName>
</protein>
<dbReference type="InterPro" id="IPR010398">
    <property type="entry name" value="DUF997"/>
</dbReference>
<keyword evidence="1" id="KW-1133">Transmembrane helix</keyword>
<evidence type="ECO:0000313" key="2">
    <source>
        <dbReference type="EMBL" id="HEN16881.1"/>
    </source>
</evidence>
<sequence>MTDHRTEDPLLTGARRDAKFTTGMFVTALVYTLGVCWTYGYNRPVESLTFVLGFPDWVFWGIVVPWAACTLISAWYALGVMTDQPLE</sequence>
<dbReference type="Pfam" id="PF06196">
    <property type="entry name" value="DUF997"/>
    <property type="match status" value="1"/>
</dbReference>
<gene>
    <name evidence="2" type="ORF">ENQ76_15575</name>
</gene>
<dbReference type="SUPFAM" id="SSF161070">
    <property type="entry name" value="SNF-like"/>
    <property type="match status" value="1"/>
</dbReference>
<name>A0A7C2K399_9PLAN</name>
<dbReference type="AlphaFoldDB" id="A0A7C2K399"/>
<organism evidence="2">
    <name type="scientific">Schlesneria paludicola</name>
    <dbReference type="NCBI Taxonomy" id="360056"/>
    <lineage>
        <taxon>Bacteria</taxon>
        <taxon>Pseudomonadati</taxon>
        <taxon>Planctomycetota</taxon>
        <taxon>Planctomycetia</taxon>
        <taxon>Planctomycetales</taxon>
        <taxon>Planctomycetaceae</taxon>
        <taxon>Schlesneria</taxon>
    </lineage>
</organism>
<keyword evidence="1" id="KW-0812">Transmembrane</keyword>
<dbReference type="EMBL" id="DSOK01000427">
    <property type="protein sequence ID" value="HEN16881.1"/>
    <property type="molecule type" value="Genomic_DNA"/>
</dbReference>
<feature type="transmembrane region" description="Helical" evidence="1">
    <location>
        <begin position="57"/>
        <end position="78"/>
    </location>
</feature>
<feature type="transmembrane region" description="Helical" evidence="1">
    <location>
        <begin position="20"/>
        <end position="41"/>
    </location>
</feature>
<reference evidence="2" key="1">
    <citation type="journal article" date="2020" name="mSystems">
        <title>Genome- and Community-Level Interaction Insights into Carbon Utilization and Element Cycling Functions of Hydrothermarchaeota in Hydrothermal Sediment.</title>
        <authorList>
            <person name="Zhou Z."/>
            <person name="Liu Y."/>
            <person name="Xu W."/>
            <person name="Pan J."/>
            <person name="Luo Z.H."/>
            <person name="Li M."/>
        </authorList>
    </citation>
    <scope>NUCLEOTIDE SEQUENCE [LARGE SCALE GENOMIC DNA]</scope>
    <source>
        <strain evidence="2">SpSt-339</strain>
    </source>
</reference>
<keyword evidence="1" id="KW-0472">Membrane</keyword>
<accession>A0A7C2K399</accession>